<dbReference type="Pfam" id="PF13621">
    <property type="entry name" value="Cupin_8"/>
    <property type="match status" value="1"/>
</dbReference>
<reference evidence="3" key="3">
    <citation type="submission" date="2016-03" db="UniProtKB">
        <authorList>
            <consortium name="EnsemblProtists"/>
        </authorList>
    </citation>
    <scope>IDENTIFICATION</scope>
</reference>
<reference evidence="2 4" key="1">
    <citation type="journal article" date="2012" name="Nature">
        <title>Algal genomes reveal evolutionary mosaicism and the fate of nucleomorphs.</title>
        <authorList>
            <consortium name="DOE Joint Genome Institute"/>
            <person name="Curtis B.A."/>
            <person name="Tanifuji G."/>
            <person name="Burki F."/>
            <person name="Gruber A."/>
            <person name="Irimia M."/>
            <person name="Maruyama S."/>
            <person name="Arias M.C."/>
            <person name="Ball S.G."/>
            <person name="Gile G.H."/>
            <person name="Hirakawa Y."/>
            <person name="Hopkins J.F."/>
            <person name="Kuo A."/>
            <person name="Rensing S.A."/>
            <person name="Schmutz J."/>
            <person name="Symeonidi A."/>
            <person name="Elias M."/>
            <person name="Eveleigh R.J."/>
            <person name="Herman E.K."/>
            <person name="Klute M.J."/>
            <person name="Nakayama T."/>
            <person name="Obornik M."/>
            <person name="Reyes-Prieto A."/>
            <person name="Armbrust E.V."/>
            <person name="Aves S.J."/>
            <person name="Beiko R.G."/>
            <person name="Coutinho P."/>
            <person name="Dacks J.B."/>
            <person name="Durnford D.G."/>
            <person name="Fast N.M."/>
            <person name="Green B.R."/>
            <person name="Grisdale C.J."/>
            <person name="Hempel F."/>
            <person name="Henrissat B."/>
            <person name="Hoppner M.P."/>
            <person name="Ishida K."/>
            <person name="Kim E."/>
            <person name="Koreny L."/>
            <person name="Kroth P.G."/>
            <person name="Liu Y."/>
            <person name="Malik S.B."/>
            <person name="Maier U.G."/>
            <person name="McRose D."/>
            <person name="Mock T."/>
            <person name="Neilson J.A."/>
            <person name="Onodera N.T."/>
            <person name="Poole A.M."/>
            <person name="Pritham E.J."/>
            <person name="Richards T.A."/>
            <person name="Rocap G."/>
            <person name="Roy S.W."/>
            <person name="Sarai C."/>
            <person name="Schaack S."/>
            <person name="Shirato S."/>
            <person name="Slamovits C.H."/>
            <person name="Spencer D.F."/>
            <person name="Suzuki S."/>
            <person name="Worden A.Z."/>
            <person name="Zauner S."/>
            <person name="Barry K."/>
            <person name="Bell C."/>
            <person name="Bharti A.K."/>
            <person name="Crow J.A."/>
            <person name="Grimwood J."/>
            <person name="Kramer R."/>
            <person name="Lindquist E."/>
            <person name="Lucas S."/>
            <person name="Salamov A."/>
            <person name="McFadden G.I."/>
            <person name="Lane C.E."/>
            <person name="Keeling P.J."/>
            <person name="Gray M.W."/>
            <person name="Grigoriev I.V."/>
            <person name="Archibald J.M."/>
        </authorList>
    </citation>
    <scope>NUCLEOTIDE SEQUENCE</scope>
    <source>
        <strain evidence="2 4">CCMP2712</strain>
    </source>
</reference>
<dbReference type="RefSeq" id="XP_005830148.1">
    <property type="nucleotide sequence ID" value="XM_005830091.1"/>
</dbReference>
<name>L1J3R4_GUITC</name>
<dbReference type="EMBL" id="JH993012">
    <property type="protein sequence ID" value="EKX43168.1"/>
    <property type="molecule type" value="Genomic_DNA"/>
</dbReference>
<organism evidence="2">
    <name type="scientific">Guillardia theta (strain CCMP2712)</name>
    <name type="common">Cryptophyte</name>
    <dbReference type="NCBI Taxonomy" id="905079"/>
    <lineage>
        <taxon>Eukaryota</taxon>
        <taxon>Cryptophyceae</taxon>
        <taxon>Pyrenomonadales</taxon>
        <taxon>Geminigeraceae</taxon>
        <taxon>Guillardia</taxon>
    </lineage>
</organism>
<dbReference type="PANTHER" id="PTHR12480">
    <property type="entry name" value="ARGININE DEMETHYLASE AND LYSYL-HYDROXYLASE JMJD"/>
    <property type="match status" value="1"/>
</dbReference>
<evidence type="ECO:0000259" key="1">
    <source>
        <dbReference type="PROSITE" id="PS51184"/>
    </source>
</evidence>
<dbReference type="SMART" id="SM00558">
    <property type="entry name" value="JmjC"/>
    <property type="match status" value="1"/>
</dbReference>
<sequence length="195" mass="23073">MRAWYFQEDHPELLQDFPNPPECFPDKFKALATEFQPPFTWIFIGPQGAFSPLHRDIWYTCAWMAQFQGRKRFLFVPPKDLKLVYRKLEDKEEYLDLRAPDLERFPSYRHANFIEAVLEPGDLLYIPSRWPHFVECLTDSVSLTSNFANVVNFKHVLIPYTRWLEKRQAAIQLMKGIMKMQLRSSGEDGEQQGLL</sequence>
<dbReference type="InterPro" id="IPR003347">
    <property type="entry name" value="JmjC_dom"/>
</dbReference>
<gene>
    <name evidence="2" type="ORF">GUITHDRAFT_73345</name>
</gene>
<dbReference type="PROSITE" id="PS51184">
    <property type="entry name" value="JMJC"/>
    <property type="match status" value="1"/>
</dbReference>
<dbReference type="HOGENOM" id="CLU_1398735_0_0_1"/>
<dbReference type="PaxDb" id="55529-EKX43168"/>
<proteinExistence type="predicted"/>
<dbReference type="KEGG" id="gtt:GUITHDRAFT_73345"/>
<dbReference type="InterPro" id="IPR050910">
    <property type="entry name" value="JMJD6_ArgDemeth/LysHydrox"/>
</dbReference>
<keyword evidence="4" id="KW-1185">Reference proteome</keyword>
<dbReference type="OMA" id="HEDMSAH"/>
<dbReference type="eggNOG" id="KOG2130">
    <property type="taxonomic scope" value="Eukaryota"/>
</dbReference>
<dbReference type="GeneID" id="17299790"/>
<protein>
    <recommendedName>
        <fullName evidence="1">JmjC domain-containing protein</fullName>
    </recommendedName>
</protein>
<reference evidence="4" key="2">
    <citation type="submission" date="2012-11" db="EMBL/GenBank/DDBJ databases">
        <authorList>
            <person name="Kuo A."/>
            <person name="Curtis B.A."/>
            <person name="Tanifuji G."/>
            <person name="Burki F."/>
            <person name="Gruber A."/>
            <person name="Irimia M."/>
            <person name="Maruyama S."/>
            <person name="Arias M.C."/>
            <person name="Ball S.G."/>
            <person name="Gile G.H."/>
            <person name="Hirakawa Y."/>
            <person name="Hopkins J.F."/>
            <person name="Rensing S.A."/>
            <person name="Schmutz J."/>
            <person name="Symeonidi A."/>
            <person name="Elias M."/>
            <person name="Eveleigh R.J."/>
            <person name="Herman E.K."/>
            <person name="Klute M.J."/>
            <person name="Nakayama T."/>
            <person name="Obornik M."/>
            <person name="Reyes-Prieto A."/>
            <person name="Armbrust E.V."/>
            <person name="Aves S.J."/>
            <person name="Beiko R.G."/>
            <person name="Coutinho P."/>
            <person name="Dacks J.B."/>
            <person name="Durnford D.G."/>
            <person name="Fast N.M."/>
            <person name="Green B.R."/>
            <person name="Grisdale C."/>
            <person name="Hempe F."/>
            <person name="Henrissat B."/>
            <person name="Hoppner M.P."/>
            <person name="Ishida K.-I."/>
            <person name="Kim E."/>
            <person name="Koreny L."/>
            <person name="Kroth P.G."/>
            <person name="Liu Y."/>
            <person name="Malik S.-B."/>
            <person name="Maier U.G."/>
            <person name="McRose D."/>
            <person name="Mock T."/>
            <person name="Neilson J.A."/>
            <person name="Onodera N.T."/>
            <person name="Poole A.M."/>
            <person name="Pritham E.J."/>
            <person name="Richards T.A."/>
            <person name="Rocap G."/>
            <person name="Roy S.W."/>
            <person name="Sarai C."/>
            <person name="Schaack S."/>
            <person name="Shirato S."/>
            <person name="Slamovits C.H."/>
            <person name="Spencer D.F."/>
            <person name="Suzuki S."/>
            <person name="Worden A.Z."/>
            <person name="Zauner S."/>
            <person name="Barry K."/>
            <person name="Bell C."/>
            <person name="Bharti A.K."/>
            <person name="Crow J.A."/>
            <person name="Grimwood J."/>
            <person name="Kramer R."/>
            <person name="Lindquist E."/>
            <person name="Lucas S."/>
            <person name="Salamov A."/>
            <person name="McFadden G.I."/>
            <person name="Lane C.E."/>
            <person name="Keeling P.J."/>
            <person name="Gray M.W."/>
            <person name="Grigoriev I.V."/>
            <person name="Archibald J.M."/>
        </authorList>
    </citation>
    <scope>NUCLEOTIDE SEQUENCE</scope>
    <source>
        <strain evidence="4">CCMP2712</strain>
    </source>
</reference>
<evidence type="ECO:0000313" key="4">
    <source>
        <dbReference type="Proteomes" id="UP000011087"/>
    </source>
</evidence>
<dbReference type="Proteomes" id="UP000011087">
    <property type="component" value="Unassembled WGS sequence"/>
</dbReference>
<accession>L1J3R4</accession>
<dbReference type="InterPro" id="IPR041667">
    <property type="entry name" value="Cupin_8"/>
</dbReference>
<evidence type="ECO:0000313" key="2">
    <source>
        <dbReference type="EMBL" id="EKX43168.1"/>
    </source>
</evidence>
<dbReference type="EnsemblProtists" id="EKX43168">
    <property type="protein sequence ID" value="EKX43168"/>
    <property type="gene ID" value="GUITHDRAFT_73345"/>
</dbReference>
<dbReference type="OrthoDB" id="47172at2759"/>
<feature type="domain" description="JmjC" evidence="1">
    <location>
        <begin position="1"/>
        <end position="164"/>
    </location>
</feature>
<dbReference type="Gene3D" id="2.60.120.650">
    <property type="entry name" value="Cupin"/>
    <property type="match status" value="1"/>
</dbReference>
<dbReference type="SUPFAM" id="SSF51197">
    <property type="entry name" value="Clavaminate synthase-like"/>
    <property type="match status" value="1"/>
</dbReference>
<dbReference type="AlphaFoldDB" id="L1J3R4"/>
<evidence type="ECO:0000313" key="3">
    <source>
        <dbReference type="EnsemblProtists" id="EKX43168"/>
    </source>
</evidence>